<evidence type="ECO:0000256" key="2">
    <source>
        <dbReference type="ARBA" id="ARBA00022723"/>
    </source>
</evidence>
<dbReference type="SUPFAM" id="SSF50022">
    <property type="entry name" value="ISP domain"/>
    <property type="match status" value="1"/>
</dbReference>
<keyword evidence="4" id="KW-0411">Iron-sulfur</keyword>
<dbReference type="Pfam" id="PF00355">
    <property type="entry name" value="Rieske"/>
    <property type="match status" value="1"/>
</dbReference>
<keyword evidence="2" id="KW-0479">Metal-binding</keyword>
<keyword evidence="3" id="KW-0408">Iron</keyword>
<evidence type="ECO:0000256" key="4">
    <source>
        <dbReference type="ARBA" id="ARBA00023014"/>
    </source>
</evidence>
<dbReference type="AlphaFoldDB" id="A0A975BR34"/>
<keyword evidence="1" id="KW-0001">2Fe-2S</keyword>
<organism evidence="6 7">
    <name type="scientific">Desulfonema magnum</name>
    <dbReference type="NCBI Taxonomy" id="45655"/>
    <lineage>
        <taxon>Bacteria</taxon>
        <taxon>Pseudomonadati</taxon>
        <taxon>Thermodesulfobacteriota</taxon>
        <taxon>Desulfobacteria</taxon>
        <taxon>Desulfobacterales</taxon>
        <taxon>Desulfococcaceae</taxon>
        <taxon>Desulfonema</taxon>
    </lineage>
</organism>
<proteinExistence type="predicted"/>
<dbReference type="RefSeq" id="WP_207678472.1">
    <property type="nucleotide sequence ID" value="NZ_CP061800.1"/>
</dbReference>
<accession>A0A975BR34</accession>
<evidence type="ECO:0000256" key="1">
    <source>
        <dbReference type="ARBA" id="ARBA00022714"/>
    </source>
</evidence>
<dbReference type="InterPro" id="IPR017941">
    <property type="entry name" value="Rieske_2Fe-2S"/>
</dbReference>
<evidence type="ECO:0000256" key="3">
    <source>
        <dbReference type="ARBA" id="ARBA00023004"/>
    </source>
</evidence>
<name>A0A975BR34_9BACT</name>
<dbReference type="Gene3D" id="2.102.10.10">
    <property type="entry name" value="Rieske [2Fe-2S] iron-sulphur domain"/>
    <property type="match status" value="1"/>
</dbReference>
<dbReference type="GO" id="GO:0051537">
    <property type="term" value="F:2 iron, 2 sulfur cluster binding"/>
    <property type="evidence" value="ECO:0007669"/>
    <property type="project" value="UniProtKB-KW"/>
</dbReference>
<dbReference type="CDD" id="cd03467">
    <property type="entry name" value="Rieske"/>
    <property type="match status" value="1"/>
</dbReference>
<reference evidence="6" key="1">
    <citation type="journal article" date="2021" name="Microb. Physiol.">
        <title>Proteogenomic Insights into the Physiology of Marine, Sulfate-Reducing, Filamentous Desulfonema limicola and Desulfonema magnum.</title>
        <authorList>
            <person name="Schnaars V."/>
            <person name="Wohlbrand L."/>
            <person name="Scheve S."/>
            <person name="Hinrichs C."/>
            <person name="Reinhardt R."/>
            <person name="Rabus R."/>
        </authorList>
    </citation>
    <scope>NUCLEOTIDE SEQUENCE</scope>
    <source>
        <strain evidence="6">4be13</strain>
    </source>
</reference>
<evidence type="ECO:0000313" key="7">
    <source>
        <dbReference type="Proteomes" id="UP000663722"/>
    </source>
</evidence>
<evidence type="ECO:0000259" key="5">
    <source>
        <dbReference type="PROSITE" id="PS51296"/>
    </source>
</evidence>
<sequence length="132" mass="14180">MGLLSRIFGICKTKPPGDPGCWTCSHGKLEIDLARVPEFSESGKAIRLEGKGLSERILVVYGNDGQIHAVENRCTHMGRRLDPLAGDEAVQCCSVSKSTFSYAGTVISGAAKTPLKTFNVEMKDGKAIILLN</sequence>
<dbReference type="EMBL" id="CP061800">
    <property type="protein sequence ID" value="QTA90136.1"/>
    <property type="molecule type" value="Genomic_DNA"/>
</dbReference>
<dbReference type="KEGG" id="dmm:dnm_061970"/>
<evidence type="ECO:0000313" key="6">
    <source>
        <dbReference type="EMBL" id="QTA90136.1"/>
    </source>
</evidence>
<dbReference type="PROSITE" id="PS51296">
    <property type="entry name" value="RIESKE"/>
    <property type="match status" value="1"/>
</dbReference>
<dbReference type="Proteomes" id="UP000663722">
    <property type="component" value="Chromosome"/>
</dbReference>
<feature type="domain" description="Rieske" evidence="5">
    <location>
        <begin position="34"/>
        <end position="129"/>
    </location>
</feature>
<dbReference type="InterPro" id="IPR036922">
    <property type="entry name" value="Rieske_2Fe-2S_sf"/>
</dbReference>
<keyword evidence="7" id="KW-1185">Reference proteome</keyword>
<gene>
    <name evidence="6" type="ORF">dnm_061970</name>
</gene>
<dbReference type="GO" id="GO:0046872">
    <property type="term" value="F:metal ion binding"/>
    <property type="evidence" value="ECO:0007669"/>
    <property type="project" value="UniProtKB-KW"/>
</dbReference>
<protein>
    <submittedName>
        <fullName evidence="6">Rieske [2Fe-2S] domain-containing protein</fullName>
    </submittedName>
</protein>